<evidence type="ECO:0000313" key="1">
    <source>
        <dbReference type="EMBL" id="KAE8975636.1"/>
    </source>
</evidence>
<proteinExistence type="predicted"/>
<reference evidence="1 2" key="1">
    <citation type="submission" date="2018-09" db="EMBL/GenBank/DDBJ databases">
        <title>Genomic investigation of the strawberry pathogen Phytophthora fragariae indicates pathogenicity is determined by transcriptional variation in three key races.</title>
        <authorList>
            <person name="Adams T.M."/>
            <person name="Armitage A.D."/>
            <person name="Sobczyk M.K."/>
            <person name="Bates H.J."/>
            <person name="Dunwell J.M."/>
            <person name="Nellist C.F."/>
            <person name="Harrison R.J."/>
        </authorList>
    </citation>
    <scope>NUCLEOTIDE SEQUENCE [LARGE SCALE GENOMIC DNA]</scope>
    <source>
        <strain evidence="1 2">SCRP245</strain>
    </source>
</reference>
<organism evidence="1 2">
    <name type="scientific">Phytophthora fragariae</name>
    <dbReference type="NCBI Taxonomy" id="53985"/>
    <lineage>
        <taxon>Eukaryota</taxon>
        <taxon>Sar</taxon>
        <taxon>Stramenopiles</taxon>
        <taxon>Oomycota</taxon>
        <taxon>Peronosporomycetes</taxon>
        <taxon>Peronosporales</taxon>
        <taxon>Peronosporaceae</taxon>
        <taxon>Phytophthora</taxon>
    </lineage>
</organism>
<dbReference type="AlphaFoldDB" id="A0A6A3HY73"/>
<gene>
    <name evidence="1" type="ORF">PF011_g24381</name>
</gene>
<feature type="non-terminal residue" evidence="1">
    <location>
        <position position="1"/>
    </location>
</feature>
<comment type="caution">
    <text evidence="1">The sequence shown here is derived from an EMBL/GenBank/DDBJ whole genome shotgun (WGS) entry which is preliminary data.</text>
</comment>
<evidence type="ECO:0000313" key="2">
    <source>
        <dbReference type="Proteomes" id="UP000460718"/>
    </source>
</evidence>
<name>A0A6A3HY73_9STRA</name>
<dbReference type="Proteomes" id="UP000460718">
    <property type="component" value="Unassembled WGS sequence"/>
</dbReference>
<accession>A0A6A3HY73</accession>
<sequence>NTQATASSSCFGCDVH</sequence>
<protein>
    <submittedName>
        <fullName evidence="1">Uncharacterized protein</fullName>
    </submittedName>
</protein>
<dbReference type="EMBL" id="QXFW01002762">
    <property type="protein sequence ID" value="KAE8975636.1"/>
    <property type="molecule type" value="Genomic_DNA"/>
</dbReference>